<dbReference type="PROSITE" id="PS50932">
    <property type="entry name" value="HTH_LACI_2"/>
    <property type="match status" value="1"/>
</dbReference>
<dbReference type="EMBL" id="NTHN02000025">
    <property type="protein sequence ID" value="MCT4371414.1"/>
    <property type="molecule type" value="Genomic_DNA"/>
</dbReference>
<evidence type="ECO:0000313" key="6">
    <source>
        <dbReference type="EMBL" id="MCT4371414.1"/>
    </source>
</evidence>
<dbReference type="CDD" id="cd06278">
    <property type="entry name" value="PBP1_LacI-like"/>
    <property type="match status" value="1"/>
</dbReference>
<dbReference type="SMART" id="SM00354">
    <property type="entry name" value="HTH_LACI"/>
    <property type="match status" value="1"/>
</dbReference>
<dbReference type="Pfam" id="PF13377">
    <property type="entry name" value="Peripla_BP_3"/>
    <property type="match status" value="1"/>
</dbReference>
<dbReference type="Gene3D" id="1.10.260.40">
    <property type="entry name" value="lambda repressor-like DNA-binding domains"/>
    <property type="match status" value="1"/>
</dbReference>
<dbReference type="InterPro" id="IPR028082">
    <property type="entry name" value="Peripla_BP_I"/>
</dbReference>
<evidence type="ECO:0000313" key="7">
    <source>
        <dbReference type="Proteomes" id="UP000217448"/>
    </source>
</evidence>
<name>A0ABT2KLD7_9RHOB</name>
<keyword evidence="1" id="KW-0678">Repressor</keyword>
<reference evidence="7" key="1">
    <citation type="submission" date="2023-07" db="EMBL/GenBank/DDBJ databases">
        <title>Yangia mangrovi SAOS 153D genome.</title>
        <authorList>
            <person name="Verma A."/>
            <person name="Pal Y."/>
            <person name="Sundharam S."/>
            <person name="Bisht B."/>
            <person name="Srinivasan K."/>
        </authorList>
    </citation>
    <scope>NUCLEOTIDE SEQUENCE [LARGE SCALE GENOMIC DNA]</scope>
    <source>
        <strain evidence="7">SAOS 153D</strain>
    </source>
</reference>
<dbReference type="Gene3D" id="3.40.50.2300">
    <property type="match status" value="2"/>
</dbReference>
<dbReference type="Proteomes" id="UP000217448">
    <property type="component" value="Unassembled WGS sequence"/>
</dbReference>
<dbReference type="SUPFAM" id="SSF47413">
    <property type="entry name" value="lambda repressor-like DNA-binding domains"/>
    <property type="match status" value="1"/>
</dbReference>
<dbReference type="PANTHER" id="PTHR30146:SF95">
    <property type="entry name" value="RIBOSE OPERON REPRESSOR"/>
    <property type="match status" value="1"/>
</dbReference>
<evidence type="ECO:0000256" key="1">
    <source>
        <dbReference type="ARBA" id="ARBA00022491"/>
    </source>
</evidence>
<dbReference type="SUPFAM" id="SSF53822">
    <property type="entry name" value="Periplasmic binding protein-like I"/>
    <property type="match status" value="1"/>
</dbReference>
<sequence>MTPPRPPLGPPRGRFVSAADVARLAGVSRSAVSRAFTPGAQVSEQARARILEAAEELGYRVNRLARTLHQERSDLVGVVGGNFSNPYISAQLDALSKALHARRLQCLLMNSAGGAAEDLKRLLDYRVRTVVLLSGAAPDTLIRLCAQNGARMVLINRPRPPEGARADLILAGNARGGRLAAEQLAQAGCKSVAVVISGSRTSAKIDRAEAFCSEMALRGIPAIRWADGPNSYETGVEAARALLRTPGIDGIFGVTDEIALGVLNTARFELGLRVPEDLSVIGFDDAPISGWSSHALTTVGQSLDDLTRATMEAVALPPRGRADALRGAGAAGRARLGACAAQPLNRPRMALERPTGLLRRNVPHPTQHKCPYPCRRLALNQASRRVRSYRLENTMTQPLARVRESWHRDASSFRLSPDLHAVATASP</sequence>
<proteinExistence type="predicted"/>
<dbReference type="InterPro" id="IPR010982">
    <property type="entry name" value="Lambda_DNA-bd_dom_sf"/>
</dbReference>
<organism evidence="6 7">
    <name type="scientific">Alloyangia mangrovi</name>
    <dbReference type="NCBI Taxonomy" id="1779329"/>
    <lineage>
        <taxon>Bacteria</taxon>
        <taxon>Pseudomonadati</taxon>
        <taxon>Pseudomonadota</taxon>
        <taxon>Alphaproteobacteria</taxon>
        <taxon>Rhodobacterales</taxon>
        <taxon>Roseobacteraceae</taxon>
        <taxon>Alloyangia</taxon>
    </lineage>
</organism>
<dbReference type="Pfam" id="PF00356">
    <property type="entry name" value="LacI"/>
    <property type="match status" value="1"/>
</dbReference>
<keyword evidence="3 6" id="KW-0238">DNA-binding</keyword>
<dbReference type="GO" id="GO:0003677">
    <property type="term" value="F:DNA binding"/>
    <property type="evidence" value="ECO:0007669"/>
    <property type="project" value="UniProtKB-KW"/>
</dbReference>
<accession>A0ABT2KLD7</accession>
<dbReference type="CDD" id="cd01392">
    <property type="entry name" value="HTH_LacI"/>
    <property type="match status" value="1"/>
</dbReference>
<gene>
    <name evidence="6" type="ORF">CLG85_014215</name>
</gene>
<evidence type="ECO:0000256" key="4">
    <source>
        <dbReference type="ARBA" id="ARBA00023163"/>
    </source>
</evidence>
<evidence type="ECO:0000259" key="5">
    <source>
        <dbReference type="PROSITE" id="PS50932"/>
    </source>
</evidence>
<dbReference type="InterPro" id="IPR046335">
    <property type="entry name" value="LacI/GalR-like_sensor"/>
</dbReference>
<dbReference type="InterPro" id="IPR000843">
    <property type="entry name" value="HTH_LacI"/>
</dbReference>
<evidence type="ECO:0000256" key="2">
    <source>
        <dbReference type="ARBA" id="ARBA00023015"/>
    </source>
</evidence>
<evidence type="ECO:0000256" key="3">
    <source>
        <dbReference type="ARBA" id="ARBA00023125"/>
    </source>
</evidence>
<dbReference type="RefSeq" id="WP_260349434.1">
    <property type="nucleotide sequence ID" value="NZ_NTHN02000025.1"/>
</dbReference>
<protein>
    <submittedName>
        <fullName evidence="6">LacI family DNA-binding transcriptional regulator</fullName>
    </submittedName>
</protein>
<keyword evidence="7" id="KW-1185">Reference proteome</keyword>
<dbReference type="PANTHER" id="PTHR30146">
    <property type="entry name" value="LACI-RELATED TRANSCRIPTIONAL REPRESSOR"/>
    <property type="match status" value="1"/>
</dbReference>
<keyword evidence="4" id="KW-0804">Transcription</keyword>
<keyword evidence="2" id="KW-0805">Transcription regulation</keyword>
<feature type="domain" description="HTH lacI-type" evidence="5">
    <location>
        <begin position="16"/>
        <end position="70"/>
    </location>
</feature>
<comment type="caution">
    <text evidence="6">The sequence shown here is derived from an EMBL/GenBank/DDBJ whole genome shotgun (WGS) entry which is preliminary data.</text>
</comment>